<dbReference type="AlphaFoldDB" id="A0A7J8BE25"/>
<proteinExistence type="predicted"/>
<evidence type="ECO:0000256" key="4">
    <source>
        <dbReference type="ARBA" id="ARBA00023163"/>
    </source>
</evidence>
<dbReference type="PROSITE" id="PS50090">
    <property type="entry name" value="MYB_LIKE"/>
    <property type="match status" value="1"/>
</dbReference>
<keyword evidence="9" id="KW-1185">Reference proteome</keyword>
<dbReference type="PANTHER" id="PTHR16088">
    <property type="entry name" value="YY1 ASSOCIATED PROTEIN-RELATED"/>
    <property type="match status" value="1"/>
</dbReference>
<dbReference type="PANTHER" id="PTHR16088:SF3">
    <property type="entry name" value="GON-4-LIKE PROTEIN"/>
    <property type="match status" value="1"/>
</dbReference>
<accession>A0A7J8BE25</accession>
<dbReference type="GO" id="GO:0003712">
    <property type="term" value="F:transcription coregulator activity"/>
    <property type="evidence" value="ECO:0007669"/>
    <property type="project" value="TreeGrafter"/>
</dbReference>
<dbReference type="InterPro" id="IPR001005">
    <property type="entry name" value="SANT/Myb"/>
</dbReference>
<dbReference type="SUPFAM" id="SSF46689">
    <property type="entry name" value="Homeodomain-like"/>
    <property type="match status" value="1"/>
</dbReference>
<feature type="compositionally biased region" description="Polar residues" evidence="6">
    <location>
        <begin position="37"/>
        <end position="46"/>
    </location>
</feature>
<evidence type="ECO:0000259" key="7">
    <source>
        <dbReference type="PROSITE" id="PS50090"/>
    </source>
</evidence>
<dbReference type="Pfam" id="PF21227">
    <property type="entry name" value="Myb_DNA-binding_7"/>
    <property type="match status" value="1"/>
</dbReference>
<evidence type="ECO:0000313" key="8">
    <source>
        <dbReference type="EMBL" id="KAF6396739.1"/>
    </source>
</evidence>
<dbReference type="InterPro" id="IPR052435">
    <property type="entry name" value="YY1-Transcr_Regul"/>
</dbReference>
<dbReference type="InterPro" id="IPR009057">
    <property type="entry name" value="Homeodomain-like_sf"/>
</dbReference>
<sequence length="183" mass="19900">MAHPLPHQRLFSVPPMLELPVGRARAQTSGEEAIAHESSQSGSDTTEMFPRAPRGFLAKDSGLQGRGVEGEQPPKAAEVTVCANNSKVSSTGEKVVLWTREADRVILTVCQEQGAQPQTFRVISQQLGNKTPAEVAHRFRELMQLFHTACEASSEDEDDAASTSNADQLSDRGDLLSEEELDE</sequence>
<keyword evidence="3" id="KW-0805">Transcription regulation</keyword>
<evidence type="ECO:0000256" key="5">
    <source>
        <dbReference type="ARBA" id="ARBA00023242"/>
    </source>
</evidence>
<dbReference type="FunFam" id="1.10.10.60:FF:000191">
    <property type="entry name" value="GON-4-like protein isoform X1"/>
    <property type="match status" value="1"/>
</dbReference>
<dbReference type="Gene3D" id="1.10.10.60">
    <property type="entry name" value="Homeodomain-like"/>
    <property type="match status" value="1"/>
</dbReference>
<feature type="region of interest" description="Disordered" evidence="6">
    <location>
        <begin position="150"/>
        <end position="183"/>
    </location>
</feature>
<evidence type="ECO:0000313" key="9">
    <source>
        <dbReference type="Proteomes" id="UP000593571"/>
    </source>
</evidence>
<protein>
    <submittedName>
        <fullName evidence="8">Gon-4 like</fullName>
    </submittedName>
</protein>
<keyword evidence="4" id="KW-0804">Transcription</keyword>
<evidence type="ECO:0000256" key="2">
    <source>
        <dbReference type="ARBA" id="ARBA00022553"/>
    </source>
</evidence>
<dbReference type="InterPro" id="IPR049257">
    <property type="entry name" value="Gon4l/CASP8AP2_myb-like"/>
</dbReference>
<evidence type="ECO:0000256" key="6">
    <source>
        <dbReference type="SAM" id="MobiDB-lite"/>
    </source>
</evidence>
<dbReference type="EMBL" id="JACASE010000017">
    <property type="protein sequence ID" value="KAF6396739.1"/>
    <property type="molecule type" value="Genomic_DNA"/>
</dbReference>
<gene>
    <name evidence="8" type="ORF">HJG63_005781</name>
</gene>
<name>A0A7J8BE25_ROUAE</name>
<keyword evidence="5" id="KW-0539">Nucleus</keyword>
<dbReference type="GO" id="GO:0005634">
    <property type="term" value="C:nucleus"/>
    <property type="evidence" value="ECO:0007669"/>
    <property type="project" value="TreeGrafter"/>
</dbReference>
<dbReference type="GO" id="GO:0006355">
    <property type="term" value="P:regulation of DNA-templated transcription"/>
    <property type="evidence" value="ECO:0007669"/>
    <property type="project" value="TreeGrafter"/>
</dbReference>
<reference evidence="8 9" key="1">
    <citation type="journal article" date="2020" name="Nature">
        <title>Six reference-quality genomes reveal evolution of bat adaptations.</title>
        <authorList>
            <person name="Jebb D."/>
            <person name="Huang Z."/>
            <person name="Pippel M."/>
            <person name="Hughes G.M."/>
            <person name="Lavrichenko K."/>
            <person name="Devanna P."/>
            <person name="Winkler S."/>
            <person name="Jermiin L.S."/>
            <person name="Skirmuntt E.C."/>
            <person name="Katzourakis A."/>
            <person name="Burkitt-Gray L."/>
            <person name="Ray D.A."/>
            <person name="Sullivan K.A.M."/>
            <person name="Roscito J.G."/>
            <person name="Kirilenko B.M."/>
            <person name="Davalos L.M."/>
            <person name="Corthals A.P."/>
            <person name="Power M.L."/>
            <person name="Jones G."/>
            <person name="Ransome R.D."/>
            <person name="Dechmann D.K.N."/>
            <person name="Locatelli A.G."/>
            <person name="Puechmaille S.J."/>
            <person name="Fedrigo O."/>
            <person name="Jarvis E.D."/>
            <person name="Hiller M."/>
            <person name="Vernes S.C."/>
            <person name="Myers E.W."/>
            <person name="Teeling E.C."/>
        </authorList>
    </citation>
    <scope>NUCLEOTIDE SEQUENCE [LARGE SCALE GENOMIC DNA]</scope>
    <source>
        <strain evidence="8">MRouAeg1</strain>
        <tissue evidence="8">Muscle</tissue>
    </source>
</reference>
<keyword evidence="2" id="KW-0597">Phosphoprotein</keyword>
<comment type="caution">
    <text evidence="8">The sequence shown here is derived from an EMBL/GenBank/DDBJ whole genome shotgun (WGS) entry which is preliminary data.</text>
</comment>
<evidence type="ECO:0000256" key="1">
    <source>
        <dbReference type="ARBA" id="ARBA00022491"/>
    </source>
</evidence>
<dbReference type="CDD" id="cd12202">
    <property type="entry name" value="CASP8AP2"/>
    <property type="match status" value="1"/>
</dbReference>
<feature type="region of interest" description="Disordered" evidence="6">
    <location>
        <begin position="23"/>
        <end position="50"/>
    </location>
</feature>
<feature type="domain" description="Myb-like" evidence="7">
    <location>
        <begin position="98"/>
        <end position="143"/>
    </location>
</feature>
<evidence type="ECO:0000256" key="3">
    <source>
        <dbReference type="ARBA" id="ARBA00023015"/>
    </source>
</evidence>
<keyword evidence="1" id="KW-0678">Repressor</keyword>
<organism evidence="8 9">
    <name type="scientific">Rousettus aegyptiacus</name>
    <name type="common">Egyptian fruit bat</name>
    <name type="synonym">Pteropus aegyptiacus</name>
    <dbReference type="NCBI Taxonomy" id="9407"/>
    <lineage>
        <taxon>Eukaryota</taxon>
        <taxon>Metazoa</taxon>
        <taxon>Chordata</taxon>
        <taxon>Craniata</taxon>
        <taxon>Vertebrata</taxon>
        <taxon>Euteleostomi</taxon>
        <taxon>Mammalia</taxon>
        <taxon>Eutheria</taxon>
        <taxon>Laurasiatheria</taxon>
        <taxon>Chiroptera</taxon>
        <taxon>Yinpterochiroptera</taxon>
        <taxon>Pteropodoidea</taxon>
        <taxon>Pteropodidae</taxon>
        <taxon>Rousettinae</taxon>
        <taxon>Rousettus</taxon>
    </lineage>
</organism>
<dbReference type="Proteomes" id="UP000593571">
    <property type="component" value="Unassembled WGS sequence"/>
</dbReference>